<dbReference type="Proteomes" id="UP000295164">
    <property type="component" value="Unassembled WGS sequence"/>
</dbReference>
<dbReference type="Pfam" id="PF06114">
    <property type="entry name" value="Peptidase_M78"/>
    <property type="match status" value="1"/>
</dbReference>
<dbReference type="RefSeq" id="WP_131850658.1">
    <property type="nucleotide sequence ID" value="NZ_SKFH01000003.1"/>
</dbReference>
<dbReference type="PANTHER" id="PTHR43236:SF1">
    <property type="entry name" value="BLL7220 PROTEIN"/>
    <property type="match status" value="1"/>
</dbReference>
<dbReference type="CDD" id="cd00093">
    <property type="entry name" value="HTH_XRE"/>
    <property type="match status" value="1"/>
</dbReference>
<dbReference type="SMART" id="SM00530">
    <property type="entry name" value="HTH_XRE"/>
    <property type="match status" value="1"/>
</dbReference>
<name>A0A4R4E3Q8_9BACT</name>
<dbReference type="InterPro" id="IPR010982">
    <property type="entry name" value="Lambda_DNA-bd_dom_sf"/>
</dbReference>
<reference evidence="3 4" key="1">
    <citation type="submission" date="2019-03" db="EMBL/GenBank/DDBJ databases">
        <authorList>
            <person name="Kim M.K.M."/>
        </authorList>
    </citation>
    <scope>NUCLEOTIDE SEQUENCE [LARGE SCALE GENOMIC DNA]</scope>
    <source>
        <strain evidence="3 4">17J68-15</strain>
    </source>
</reference>
<evidence type="ECO:0000313" key="3">
    <source>
        <dbReference type="EMBL" id="TCZ74059.1"/>
    </source>
</evidence>
<comment type="similarity">
    <text evidence="1">Belongs to the short-chain fatty acyl-CoA assimilation regulator (ScfR) family.</text>
</comment>
<keyword evidence="4" id="KW-1185">Reference proteome</keyword>
<dbReference type="PANTHER" id="PTHR43236">
    <property type="entry name" value="ANTITOXIN HIGA1"/>
    <property type="match status" value="1"/>
</dbReference>
<evidence type="ECO:0000313" key="4">
    <source>
        <dbReference type="Proteomes" id="UP000295164"/>
    </source>
</evidence>
<dbReference type="Pfam" id="PF01381">
    <property type="entry name" value="HTH_3"/>
    <property type="match status" value="1"/>
</dbReference>
<proteinExistence type="inferred from homology"/>
<comment type="caution">
    <text evidence="3">The sequence shown here is derived from an EMBL/GenBank/DDBJ whole genome shotgun (WGS) entry which is preliminary data.</text>
</comment>
<dbReference type="InterPro" id="IPR010359">
    <property type="entry name" value="IrrE_HExxH"/>
</dbReference>
<dbReference type="OrthoDB" id="9794834at2"/>
<accession>A0A4R4E3Q8</accession>
<feature type="domain" description="HTH cro/C1-type" evidence="2">
    <location>
        <begin position="12"/>
        <end position="66"/>
    </location>
</feature>
<sequence>MHISGQVNPNMVVLAREARGLTQQDLAQKINLHKANVSRLEKGDTPVSQETLAAISEATSFPLQFFLQDGSPVPVHLSYRKRQHVPVKLITPIEAQINIMRRHVQLLTRALQKPVPQLPVLEVGVEQTPAQAAKKLRLVLGIRTPVVENIVRTLEWQGIVVNSFPFGTERVDSRSMLTEDKYPVIFLNSSLLGDRLRYSLAYELAQLVMHTFTEVPAERDISREANEFAAEFLMPAAHIVKDFERGITLPLLGELKRKWKVSMISLLYRADDLGLLTPNQKRYLIQQFNQQRIRRREPEELDVPKEQPKLMRQMLAEYMSRTGSGIIEMSAMLSLDPGDYVGYYG</sequence>
<dbReference type="Gene3D" id="1.10.260.40">
    <property type="entry name" value="lambda repressor-like DNA-binding domains"/>
    <property type="match status" value="1"/>
</dbReference>
<evidence type="ECO:0000256" key="1">
    <source>
        <dbReference type="ARBA" id="ARBA00007227"/>
    </source>
</evidence>
<protein>
    <submittedName>
        <fullName evidence="3">Helix-turn-helix domain-containing protein</fullName>
    </submittedName>
</protein>
<dbReference type="AlphaFoldDB" id="A0A4R4E3Q8"/>
<gene>
    <name evidence="3" type="ORF">E0486_03005</name>
</gene>
<dbReference type="EMBL" id="SKFH01000003">
    <property type="protein sequence ID" value="TCZ74059.1"/>
    <property type="molecule type" value="Genomic_DNA"/>
</dbReference>
<dbReference type="PROSITE" id="PS50943">
    <property type="entry name" value="HTH_CROC1"/>
    <property type="match status" value="1"/>
</dbReference>
<dbReference type="SUPFAM" id="SSF47413">
    <property type="entry name" value="lambda repressor-like DNA-binding domains"/>
    <property type="match status" value="1"/>
</dbReference>
<organism evidence="3 4">
    <name type="scientific">Flaviaesturariibacter aridisoli</name>
    <dbReference type="NCBI Taxonomy" id="2545761"/>
    <lineage>
        <taxon>Bacteria</taxon>
        <taxon>Pseudomonadati</taxon>
        <taxon>Bacteroidota</taxon>
        <taxon>Chitinophagia</taxon>
        <taxon>Chitinophagales</taxon>
        <taxon>Chitinophagaceae</taxon>
        <taxon>Flaviaestuariibacter</taxon>
    </lineage>
</organism>
<dbReference type="InterPro" id="IPR052345">
    <property type="entry name" value="Rad_response_metalloprotease"/>
</dbReference>
<dbReference type="InterPro" id="IPR001387">
    <property type="entry name" value="Cro/C1-type_HTH"/>
</dbReference>
<evidence type="ECO:0000259" key="2">
    <source>
        <dbReference type="PROSITE" id="PS50943"/>
    </source>
</evidence>
<dbReference type="GO" id="GO:0003677">
    <property type="term" value="F:DNA binding"/>
    <property type="evidence" value="ECO:0007669"/>
    <property type="project" value="InterPro"/>
</dbReference>